<proteinExistence type="predicted"/>
<evidence type="ECO:0000313" key="3">
    <source>
        <dbReference type="Proteomes" id="UP000186894"/>
    </source>
</evidence>
<keyword evidence="3" id="KW-1185">Reference proteome</keyword>
<protein>
    <submittedName>
        <fullName evidence="2">Cellulose biosynthesis protein CelD</fullName>
    </submittedName>
</protein>
<dbReference type="AlphaFoldDB" id="A0A1Q8ZPT6"/>
<organism evidence="2 3">
    <name type="scientific">Rhizobium oryziradicis</name>
    <dbReference type="NCBI Taxonomy" id="1867956"/>
    <lineage>
        <taxon>Bacteria</taxon>
        <taxon>Pseudomonadati</taxon>
        <taxon>Pseudomonadota</taxon>
        <taxon>Alphaproteobacteria</taxon>
        <taxon>Hyphomicrobiales</taxon>
        <taxon>Rhizobiaceae</taxon>
        <taxon>Rhizobium/Agrobacterium group</taxon>
        <taxon>Rhizobium</taxon>
    </lineage>
</organism>
<reference evidence="2 3" key="1">
    <citation type="submission" date="2016-09" db="EMBL/GenBank/DDBJ databases">
        <title>Rhizobium oryziradicis sp. nov., isolated from the root of rice.</title>
        <authorList>
            <person name="Zhao J."/>
            <person name="Zhang X."/>
        </authorList>
    </citation>
    <scope>NUCLEOTIDE SEQUENCE [LARGE SCALE GENOMIC DNA]</scope>
    <source>
        <strain evidence="2 3">N19</strain>
    </source>
</reference>
<dbReference type="InterPro" id="IPR016181">
    <property type="entry name" value="Acyl_CoA_acyltransferase"/>
</dbReference>
<feature type="domain" description="BioF2-like acetyltransferase" evidence="1">
    <location>
        <begin position="179"/>
        <end position="333"/>
    </location>
</feature>
<dbReference type="OrthoDB" id="8193702at2"/>
<accession>A0A1Q8ZPT6</accession>
<comment type="caution">
    <text evidence="2">The sequence shown here is derived from an EMBL/GenBank/DDBJ whole genome shotgun (WGS) entry which is preliminary data.</text>
</comment>
<evidence type="ECO:0000259" key="1">
    <source>
        <dbReference type="Pfam" id="PF13480"/>
    </source>
</evidence>
<dbReference type="SUPFAM" id="SSF55729">
    <property type="entry name" value="Acyl-CoA N-acyltransferases (Nat)"/>
    <property type="match status" value="1"/>
</dbReference>
<dbReference type="STRING" id="1867956.BJF95_20005"/>
<dbReference type="Gene3D" id="3.40.630.30">
    <property type="match status" value="1"/>
</dbReference>
<sequence>MTAAAGARPSPVAISMDVFSSMEPLEQEWRALERDDYCSLHQSYDWCHAWVQTHNSPLAILRGQSGGRTVCILPLEISRRTIVRKASFIAAPFSNINTGLFDTAFRHSIGAETTRALRQQITSALTHHADLLHLSNIPLLWRNQRHPLAGLPAVENQNHAFQLPLFDDFQATIAQLNAKRRRKKFRNQQRKLNEHGGFDHIVAESTDEKTRLLALFFEQKAVRFADLGLPDVFHATETQAFFHHLQHSPREGQNAALELHAIRLKGDYSGKISAIAGLSRKGDHVICQFGSIDASLVPEASSGELLFWLMIERCCAQGARVFDFGIGDQSYKRGWCPVETVHHDIVLPITPIGHIAANAQRLLTRTKSVIKTNPRLYACLQKIRAKGIKPSQSNDTDD</sequence>
<dbReference type="InterPro" id="IPR038740">
    <property type="entry name" value="BioF2-like_GNAT_dom"/>
</dbReference>
<evidence type="ECO:0000313" key="2">
    <source>
        <dbReference type="EMBL" id="OLP43768.1"/>
    </source>
</evidence>
<name>A0A1Q8ZPT6_9HYPH</name>
<dbReference type="Proteomes" id="UP000186894">
    <property type="component" value="Unassembled WGS sequence"/>
</dbReference>
<dbReference type="EMBL" id="MKIM01000028">
    <property type="protein sequence ID" value="OLP43768.1"/>
    <property type="molecule type" value="Genomic_DNA"/>
</dbReference>
<dbReference type="Pfam" id="PF13480">
    <property type="entry name" value="Acetyltransf_6"/>
    <property type="match status" value="1"/>
</dbReference>
<gene>
    <name evidence="2" type="ORF">BJF95_20005</name>
</gene>